<dbReference type="InterPro" id="IPR047662">
    <property type="entry name" value="SemiSWEET"/>
</dbReference>
<keyword evidence="6" id="KW-0813">Transport</keyword>
<dbReference type="OrthoDB" id="9814012at2"/>
<evidence type="ECO:0000256" key="2">
    <source>
        <dbReference type="ARBA" id="ARBA00022692"/>
    </source>
</evidence>
<feature type="transmembrane region" description="Helical" evidence="5">
    <location>
        <begin position="63"/>
        <end position="84"/>
    </location>
</feature>
<dbReference type="NCBIfam" id="NF037968">
    <property type="entry name" value="SemiSWEET_2"/>
    <property type="match status" value="1"/>
</dbReference>
<feature type="transmembrane region" description="Helical" evidence="5">
    <location>
        <begin position="40"/>
        <end position="57"/>
    </location>
</feature>
<dbReference type="EMBL" id="CP027845">
    <property type="protein sequence ID" value="AVP87743.1"/>
    <property type="molecule type" value="Genomic_DNA"/>
</dbReference>
<evidence type="ECO:0000256" key="1">
    <source>
        <dbReference type="ARBA" id="ARBA00004141"/>
    </source>
</evidence>
<protein>
    <submittedName>
        <fullName evidence="6">Sugar transporter SemiSWEET</fullName>
    </submittedName>
</protein>
<dbReference type="KEGG" id="ptc:phytr_8100"/>
<dbReference type="Proteomes" id="UP000241762">
    <property type="component" value="Chromosome"/>
</dbReference>
<sequence length="89" mass="9908">MNDYMEYLGMLAGFCTTVAFVPQLVKVVKTRAAQDISTSMYLIFIIGLILWIIYGVYRASLPIIIANSCTLLFASAILFVKFLIDKSSS</sequence>
<feature type="transmembrane region" description="Helical" evidence="5">
    <location>
        <begin position="6"/>
        <end position="28"/>
    </location>
</feature>
<keyword evidence="7" id="KW-1185">Reference proteome</keyword>
<keyword evidence="3 5" id="KW-1133">Transmembrane helix</keyword>
<dbReference type="Gene3D" id="1.20.1280.290">
    <property type="match status" value="1"/>
</dbReference>
<evidence type="ECO:0000256" key="4">
    <source>
        <dbReference type="ARBA" id="ARBA00023136"/>
    </source>
</evidence>
<keyword evidence="2 5" id="KW-0812">Transmembrane</keyword>
<comment type="subcellular location">
    <subcellularLocation>
        <location evidence="1">Membrane</location>
        <topology evidence="1">Multi-pass membrane protein</topology>
    </subcellularLocation>
</comment>
<evidence type="ECO:0000313" key="6">
    <source>
        <dbReference type="EMBL" id="AVP87743.1"/>
    </source>
</evidence>
<evidence type="ECO:0000256" key="5">
    <source>
        <dbReference type="SAM" id="Phobius"/>
    </source>
</evidence>
<proteinExistence type="predicted"/>
<name>A0A2P1P906_9RICK</name>
<dbReference type="AlphaFoldDB" id="A0A2P1P906"/>
<keyword evidence="6" id="KW-0762">Sugar transport</keyword>
<dbReference type="Pfam" id="PF04193">
    <property type="entry name" value="PQ-loop"/>
    <property type="match status" value="1"/>
</dbReference>
<evidence type="ECO:0000256" key="3">
    <source>
        <dbReference type="ARBA" id="ARBA00022989"/>
    </source>
</evidence>
<accession>A0A2P1P906</accession>
<dbReference type="GO" id="GO:0051119">
    <property type="term" value="F:sugar transmembrane transporter activity"/>
    <property type="evidence" value="ECO:0007669"/>
    <property type="project" value="InterPro"/>
</dbReference>
<dbReference type="GO" id="GO:0016020">
    <property type="term" value="C:membrane"/>
    <property type="evidence" value="ECO:0007669"/>
    <property type="project" value="UniProtKB-SubCell"/>
</dbReference>
<evidence type="ECO:0000313" key="7">
    <source>
        <dbReference type="Proteomes" id="UP000241762"/>
    </source>
</evidence>
<keyword evidence="4 5" id="KW-0472">Membrane</keyword>
<dbReference type="InterPro" id="IPR006603">
    <property type="entry name" value="PQ-loop_rpt"/>
</dbReference>
<gene>
    <name evidence="6" type="ORF">phytr_8100</name>
</gene>
<organism evidence="6 7">
    <name type="scientific">Candidatus Phycorickettsia trachydisci</name>
    <dbReference type="NCBI Taxonomy" id="2115978"/>
    <lineage>
        <taxon>Bacteria</taxon>
        <taxon>Pseudomonadati</taxon>
        <taxon>Pseudomonadota</taxon>
        <taxon>Alphaproteobacteria</taxon>
        <taxon>Rickettsiales</taxon>
        <taxon>Rickettsiaceae</taxon>
        <taxon>Candidatus Phycorickettsia</taxon>
    </lineage>
</organism>
<dbReference type="RefSeq" id="WP_106874590.1">
    <property type="nucleotide sequence ID" value="NZ_CP027845.1"/>
</dbReference>
<reference evidence="6 7" key="1">
    <citation type="submission" date="2018-03" db="EMBL/GenBank/DDBJ databases">
        <title>A gene transfer event suggests a long-term partnership between eustigmatophyte algae and a novel lineage of endosymbiotic bacteria.</title>
        <authorList>
            <person name="Yurchenko T."/>
            <person name="Sevcikova T."/>
            <person name="Pribyl P."/>
            <person name="El Karkouri K."/>
            <person name="Klimes V."/>
            <person name="Amaral R."/>
            <person name="Zbrankova V."/>
            <person name="Kim E."/>
            <person name="Raoult D."/>
            <person name="Santos L.M.A."/>
            <person name="Elias M."/>
        </authorList>
    </citation>
    <scope>NUCLEOTIDE SEQUENCE [LARGE SCALE GENOMIC DNA]</scope>
    <source>
        <strain evidence="6">CCALA 838</strain>
    </source>
</reference>